<feature type="transmembrane region" description="Helical" evidence="9">
    <location>
        <begin position="63"/>
        <end position="80"/>
    </location>
</feature>
<gene>
    <name evidence="11" type="ORF">ACGRVM_06800</name>
</gene>
<evidence type="ECO:0000256" key="8">
    <source>
        <dbReference type="ARBA" id="ARBA00038436"/>
    </source>
</evidence>
<evidence type="ECO:0000259" key="10">
    <source>
        <dbReference type="Pfam" id="PF04290"/>
    </source>
</evidence>
<evidence type="ECO:0000256" key="4">
    <source>
        <dbReference type="ARBA" id="ARBA00022519"/>
    </source>
</evidence>
<comment type="similarity">
    <text evidence="8 9">Belongs to the TRAP transporter small permease family.</text>
</comment>
<evidence type="ECO:0000256" key="5">
    <source>
        <dbReference type="ARBA" id="ARBA00022692"/>
    </source>
</evidence>
<name>A0ABW7I6H1_9RHOB</name>
<protein>
    <recommendedName>
        <fullName evidence="9">TRAP transporter small permease protein</fullName>
    </recommendedName>
</protein>
<dbReference type="Pfam" id="PF04290">
    <property type="entry name" value="DctQ"/>
    <property type="match status" value="1"/>
</dbReference>
<keyword evidence="12" id="KW-1185">Reference proteome</keyword>
<dbReference type="RefSeq" id="WP_377172784.1">
    <property type="nucleotide sequence ID" value="NZ_JBHTJC010000005.1"/>
</dbReference>
<accession>A0ABW7I6H1</accession>
<dbReference type="Proteomes" id="UP001607157">
    <property type="component" value="Unassembled WGS sequence"/>
</dbReference>
<comment type="caution">
    <text evidence="11">The sequence shown here is derived from an EMBL/GenBank/DDBJ whole genome shotgun (WGS) entry which is preliminary data.</text>
</comment>
<comment type="function">
    <text evidence="9">Part of the tripartite ATP-independent periplasmic (TRAP) transport system.</text>
</comment>
<proteinExistence type="inferred from homology"/>
<keyword evidence="4 9" id="KW-0997">Cell inner membrane</keyword>
<keyword evidence="3" id="KW-1003">Cell membrane</keyword>
<organism evidence="11 12">
    <name type="scientific">Roseovarius aquimarinus</name>
    <dbReference type="NCBI Taxonomy" id="1229156"/>
    <lineage>
        <taxon>Bacteria</taxon>
        <taxon>Pseudomonadati</taxon>
        <taxon>Pseudomonadota</taxon>
        <taxon>Alphaproteobacteria</taxon>
        <taxon>Rhodobacterales</taxon>
        <taxon>Roseobacteraceae</taxon>
        <taxon>Roseovarius</taxon>
    </lineage>
</organism>
<evidence type="ECO:0000256" key="7">
    <source>
        <dbReference type="ARBA" id="ARBA00023136"/>
    </source>
</evidence>
<reference evidence="11 12" key="1">
    <citation type="submission" date="2024-10" db="EMBL/GenBank/DDBJ databases">
        <authorList>
            <person name="Yang X.-N."/>
        </authorList>
    </citation>
    <scope>NUCLEOTIDE SEQUENCE [LARGE SCALE GENOMIC DNA]</scope>
    <source>
        <strain evidence="11 12">CAU 1059</strain>
    </source>
</reference>
<comment type="subcellular location">
    <subcellularLocation>
        <location evidence="1 9">Cell inner membrane</location>
        <topology evidence="1 9">Multi-pass membrane protein</topology>
    </subcellularLocation>
</comment>
<evidence type="ECO:0000256" key="3">
    <source>
        <dbReference type="ARBA" id="ARBA00022475"/>
    </source>
</evidence>
<feature type="domain" description="Tripartite ATP-independent periplasmic transporters DctQ component" evidence="10">
    <location>
        <begin position="37"/>
        <end position="170"/>
    </location>
</feature>
<dbReference type="PANTHER" id="PTHR35011:SF10">
    <property type="entry name" value="TRAP TRANSPORTER SMALL PERMEASE PROTEIN"/>
    <property type="match status" value="1"/>
</dbReference>
<feature type="transmembrane region" description="Helical" evidence="9">
    <location>
        <begin position="100"/>
        <end position="119"/>
    </location>
</feature>
<keyword evidence="5 9" id="KW-0812">Transmembrane</keyword>
<comment type="subunit">
    <text evidence="9">The complex comprises the extracytoplasmic solute receptor protein and the two transmembrane proteins.</text>
</comment>
<keyword evidence="2 9" id="KW-0813">Transport</keyword>
<feature type="transmembrane region" description="Helical" evidence="9">
    <location>
        <begin position="21"/>
        <end position="43"/>
    </location>
</feature>
<feature type="transmembrane region" description="Helical" evidence="9">
    <location>
        <begin position="139"/>
        <end position="162"/>
    </location>
</feature>
<keyword evidence="7 9" id="KW-0472">Membrane</keyword>
<evidence type="ECO:0000256" key="6">
    <source>
        <dbReference type="ARBA" id="ARBA00022989"/>
    </source>
</evidence>
<evidence type="ECO:0000313" key="12">
    <source>
        <dbReference type="Proteomes" id="UP001607157"/>
    </source>
</evidence>
<evidence type="ECO:0000256" key="1">
    <source>
        <dbReference type="ARBA" id="ARBA00004429"/>
    </source>
</evidence>
<evidence type="ECO:0000313" key="11">
    <source>
        <dbReference type="EMBL" id="MFH0253593.1"/>
    </source>
</evidence>
<dbReference type="InterPro" id="IPR055348">
    <property type="entry name" value="DctQ"/>
</dbReference>
<keyword evidence="6 9" id="KW-1133">Transmembrane helix</keyword>
<dbReference type="PROSITE" id="PS51257">
    <property type="entry name" value="PROKAR_LIPOPROTEIN"/>
    <property type="match status" value="1"/>
</dbReference>
<dbReference type="PANTHER" id="PTHR35011">
    <property type="entry name" value="2,3-DIKETO-L-GULONATE TRAP TRANSPORTER SMALL PERMEASE PROTEIN YIAM"/>
    <property type="match status" value="1"/>
</dbReference>
<evidence type="ECO:0000256" key="9">
    <source>
        <dbReference type="RuleBase" id="RU369079"/>
    </source>
</evidence>
<evidence type="ECO:0000256" key="2">
    <source>
        <dbReference type="ARBA" id="ARBA00022448"/>
    </source>
</evidence>
<dbReference type="InterPro" id="IPR007387">
    <property type="entry name" value="TRAP_DctQ"/>
</dbReference>
<dbReference type="EMBL" id="JBIHMM010000001">
    <property type="protein sequence ID" value="MFH0253593.1"/>
    <property type="molecule type" value="Genomic_DNA"/>
</dbReference>
<sequence length="175" mass="19588">MSEQRAETTEDGGALHAAIRYVNLALLALGCLFLVLMMAHITVDVIVRYVFNGSMVGTLETVSFYYIVLAVFLPLGYVELKSEHIRVDLFAQMMPSWAQLALYVLACLAGLVFFGMLTWQSGLDAIRSTQRAETIMSNFLFYIWPARWALPIGFAGMCLAILSNLLRAIQRRQAL</sequence>